<comment type="caution">
    <text evidence="1">The sequence shown here is derived from an EMBL/GenBank/DDBJ whole genome shotgun (WGS) entry which is preliminary data.</text>
</comment>
<name>A0A5M8P5L7_9BACT</name>
<evidence type="ECO:0000313" key="1">
    <source>
        <dbReference type="EMBL" id="KAA6303654.1"/>
    </source>
</evidence>
<dbReference type="EMBL" id="SNRX01000001">
    <property type="protein sequence ID" value="KAA6303654.1"/>
    <property type="molecule type" value="Genomic_DNA"/>
</dbReference>
<organism evidence="1 2">
    <name type="scientific">Candidatus Ordinivivax streblomastigis</name>
    <dbReference type="NCBI Taxonomy" id="2540710"/>
    <lineage>
        <taxon>Bacteria</taxon>
        <taxon>Pseudomonadati</taxon>
        <taxon>Bacteroidota</taxon>
        <taxon>Bacteroidia</taxon>
        <taxon>Bacteroidales</taxon>
        <taxon>Candidatus Ordinivivax</taxon>
    </lineage>
</organism>
<reference evidence="1 2" key="1">
    <citation type="submission" date="2019-03" db="EMBL/GenBank/DDBJ databases">
        <title>Single cell metagenomics reveals metabolic interactions within the superorganism composed of flagellate Streblomastix strix and complex community of Bacteroidetes bacteria on its surface.</title>
        <authorList>
            <person name="Treitli S.C."/>
            <person name="Kolisko M."/>
            <person name="Husnik F."/>
            <person name="Keeling P."/>
            <person name="Hampl V."/>
        </authorList>
    </citation>
    <scope>NUCLEOTIDE SEQUENCE [LARGE SCALE GENOMIC DNA]</scope>
    <source>
        <strain evidence="1">St1</strain>
    </source>
</reference>
<dbReference type="Proteomes" id="UP000324575">
    <property type="component" value="Unassembled WGS sequence"/>
</dbReference>
<sequence length="414" mass="46830">MNMKHGYFFLFILLIACADSSSRRGTLTQNDQESESAEMLIAKPVVNVYVENSGSMDGYVKGITDFEQAVYNYLTDLQISDIADTLQLFYINSQIIPQQANLTDFIENLEPQTFRARGGNRESTDIAQLLQMVLSETNDSTVAIFVSDCIFSPGRGKNAGQYLVNQQIAIKSIFSEKLKQQDLAVIVYQLSSQFAGYYYNRENCAVAINDRRPFYIWLLGNPKYLSQMQTNIPATKFKGSGVQQVFSLTTGNQTVNYAIRLGSGDFKLDKQHPKTHITQAKKSTHHKNAGKFAFSVDADFSSFLLDDAYLKDTVHYRLNDTDFQISLSNSPHHSPYVTALNFASPIIKKSVLSVRLLMQVPEWTTQMNDNEGLDIFAPDAMRKTFGIKYLIDGVFEAYTRKTDYYTDIRISINK</sequence>
<proteinExistence type="predicted"/>
<gene>
    <name evidence="1" type="ORF">EZS26_000205</name>
</gene>
<protein>
    <submittedName>
        <fullName evidence="1">Uncharacterized protein</fullName>
    </submittedName>
</protein>
<evidence type="ECO:0000313" key="2">
    <source>
        <dbReference type="Proteomes" id="UP000324575"/>
    </source>
</evidence>
<dbReference type="PROSITE" id="PS51257">
    <property type="entry name" value="PROKAR_LIPOPROTEIN"/>
    <property type="match status" value="1"/>
</dbReference>
<dbReference type="AlphaFoldDB" id="A0A5M8P5L7"/>
<accession>A0A5M8P5L7</accession>